<dbReference type="EMBL" id="OB663531">
    <property type="protein sequence ID" value="CAD7231458.1"/>
    <property type="molecule type" value="Genomic_DNA"/>
</dbReference>
<evidence type="ECO:0000256" key="3">
    <source>
        <dbReference type="ARBA" id="ARBA00022786"/>
    </source>
</evidence>
<feature type="non-terminal residue" evidence="5">
    <location>
        <position position="1"/>
    </location>
</feature>
<organism evidence="5">
    <name type="scientific">Cyprideis torosa</name>
    <dbReference type="NCBI Taxonomy" id="163714"/>
    <lineage>
        <taxon>Eukaryota</taxon>
        <taxon>Metazoa</taxon>
        <taxon>Ecdysozoa</taxon>
        <taxon>Arthropoda</taxon>
        <taxon>Crustacea</taxon>
        <taxon>Oligostraca</taxon>
        <taxon>Ostracoda</taxon>
        <taxon>Podocopa</taxon>
        <taxon>Podocopida</taxon>
        <taxon>Cytherocopina</taxon>
        <taxon>Cytheroidea</taxon>
        <taxon>Cytherideidae</taxon>
        <taxon>Cyprideis</taxon>
    </lineage>
</organism>
<accession>A0A7R8ZRE0</accession>
<keyword evidence="3" id="KW-0833">Ubl conjugation pathway</keyword>
<dbReference type="GO" id="GO:0051301">
    <property type="term" value="P:cell division"/>
    <property type="evidence" value="ECO:0007669"/>
    <property type="project" value="UniProtKB-KW"/>
</dbReference>
<dbReference type="PANTHER" id="PTHR12830:SF9">
    <property type="entry name" value="ANAPHASE-PROMOTING COMPLEX SUBUNIT 5"/>
    <property type="match status" value="1"/>
</dbReference>
<dbReference type="InterPro" id="IPR037679">
    <property type="entry name" value="Apc5"/>
</dbReference>
<sequence length="424" mass="46469">GLLLRRVISSSRELQLATLGAHALLEYVKYMAEKGCSLRDCLSVGECFLEDHTGAADVRIAYVAGNLSRFSPVQTLNEHDLAIWSPDFQPSNHSMALQSSLFSLRMNLPLAARVAQIALCVRSESDFCMDQGPTMARTAADLAGMYAEMGEWSAYEKTLAILSREVAHDPVHLGPIRDRLVAQIEATSAVYSADFDLALAKISDLAAHDHFLAHLKKAELYLLFGDPGKATKVVRNISLPETDIGTALSVPWNVAHVHVQLMKAQILFASSNIGPTLPLLGKLAAFAEAQRMGVEVTLIKMYLAAALLHLGLFDECAHSLSELEFPLCQYGSCVTLGRYRFLQAKLHFKTKEFGKAMTASEMALDNFLKGKVFIKTAEVALFQGMVREHSATEGSGRGASCLKRLIQEGSIRSLENVRFMTHLV</sequence>
<keyword evidence="1" id="KW-0132">Cell division</keyword>
<keyword evidence="4" id="KW-0131">Cell cycle</keyword>
<dbReference type="GO" id="GO:0031145">
    <property type="term" value="P:anaphase-promoting complex-dependent catabolic process"/>
    <property type="evidence" value="ECO:0007669"/>
    <property type="project" value="TreeGrafter"/>
</dbReference>
<dbReference type="AlphaFoldDB" id="A0A7R8ZRE0"/>
<evidence type="ECO:0000256" key="1">
    <source>
        <dbReference type="ARBA" id="ARBA00022618"/>
    </source>
</evidence>
<name>A0A7R8ZRE0_9CRUS</name>
<evidence type="ECO:0000256" key="2">
    <source>
        <dbReference type="ARBA" id="ARBA00022776"/>
    </source>
</evidence>
<reference evidence="5" key="1">
    <citation type="submission" date="2020-11" db="EMBL/GenBank/DDBJ databases">
        <authorList>
            <person name="Tran Van P."/>
        </authorList>
    </citation>
    <scope>NUCLEOTIDE SEQUENCE</scope>
</reference>
<gene>
    <name evidence="5" type="ORF">CTOB1V02_LOCUS9305</name>
</gene>
<keyword evidence="2" id="KW-0498">Mitosis</keyword>
<evidence type="ECO:0000313" key="5">
    <source>
        <dbReference type="EMBL" id="CAD7231458.1"/>
    </source>
</evidence>
<evidence type="ECO:0000256" key="4">
    <source>
        <dbReference type="ARBA" id="ARBA00023306"/>
    </source>
</evidence>
<protein>
    <submittedName>
        <fullName evidence="5">Uncharacterized protein</fullName>
    </submittedName>
</protein>
<dbReference type="PANTHER" id="PTHR12830">
    <property type="entry name" value="ANAPHASE-PROMOTING COMPLEX SUBUNIT 5"/>
    <property type="match status" value="1"/>
</dbReference>
<proteinExistence type="predicted"/>
<dbReference type="GO" id="GO:0005680">
    <property type="term" value="C:anaphase-promoting complex"/>
    <property type="evidence" value="ECO:0007669"/>
    <property type="project" value="InterPro"/>
</dbReference>
<dbReference type="GO" id="GO:0045842">
    <property type="term" value="P:positive regulation of mitotic metaphase/anaphase transition"/>
    <property type="evidence" value="ECO:0007669"/>
    <property type="project" value="TreeGrafter"/>
</dbReference>
<dbReference type="GO" id="GO:0070979">
    <property type="term" value="P:protein K11-linked ubiquitination"/>
    <property type="evidence" value="ECO:0007669"/>
    <property type="project" value="TreeGrafter"/>
</dbReference>